<accession>A0A0C9VK24</accession>
<gene>
    <name evidence="1" type="ORF">M422DRAFT_254993</name>
</gene>
<reference evidence="1 2" key="1">
    <citation type="submission" date="2014-06" db="EMBL/GenBank/DDBJ databases">
        <title>Evolutionary Origins and Diversification of the Mycorrhizal Mutualists.</title>
        <authorList>
            <consortium name="DOE Joint Genome Institute"/>
            <consortium name="Mycorrhizal Genomics Consortium"/>
            <person name="Kohler A."/>
            <person name="Kuo A."/>
            <person name="Nagy L.G."/>
            <person name="Floudas D."/>
            <person name="Copeland A."/>
            <person name="Barry K.W."/>
            <person name="Cichocki N."/>
            <person name="Veneault-Fourrey C."/>
            <person name="LaButti K."/>
            <person name="Lindquist E.A."/>
            <person name="Lipzen A."/>
            <person name="Lundell T."/>
            <person name="Morin E."/>
            <person name="Murat C."/>
            <person name="Riley R."/>
            <person name="Ohm R."/>
            <person name="Sun H."/>
            <person name="Tunlid A."/>
            <person name="Henrissat B."/>
            <person name="Grigoriev I.V."/>
            <person name="Hibbett D.S."/>
            <person name="Martin F."/>
        </authorList>
    </citation>
    <scope>NUCLEOTIDE SEQUENCE [LARGE SCALE GENOMIC DNA]</scope>
    <source>
        <strain evidence="1 2">SS14</strain>
    </source>
</reference>
<dbReference type="AlphaFoldDB" id="A0A0C9VK24"/>
<dbReference type="Proteomes" id="UP000054279">
    <property type="component" value="Unassembled WGS sequence"/>
</dbReference>
<sequence length="168" mass="18388">MSNDAYTIHLVPEGFLPSPGGGFTVTAPAELDEPLLATAVTVLHRMMEQWRLVPVADKDGCFHIVQGIPPNNDPELVIPGFGLKTAKLNEEVPVTISVTQRTWVVQLLTPLEGQKAFLAVIKLADTGSRDIEYCIGVSANHQELVINPYASSTRALAKKPKWMFKLVE</sequence>
<dbReference type="EMBL" id="KN837133">
    <property type="protein sequence ID" value="KIJ41972.1"/>
    <property type="molecule type" value="Genomic_DNA"/>
</dbReference>
<name>A0A0C9VK24_SPHS4</name>
<evidence type="ECO:0000313" key="2">
    <source>
        <dbReference type="Proteomes" id="UP000054279"/>
    </source>
</evidence>
<proteinExistence type="predicted"/>
<dbReference type="HOGENOM" id="CLU_1595595_0_0_1"/>
<protein>
    <submittedName>
        <fullName evidence="1">Uncharacterized protein</fullName>
    </submittedName>
</protein>
<keyword evidence="2" id="KW-1185">Reference proteome</keyword>
<evidence type="ECO:0000313" key="1">
    <source>
        <dbReference type="EMBL" id="KIJ41972.1"/>
    </source>
</evidence>
<organism evidence="1 2">
    <name type="scientific">Sphaerobolus stellatus (strain SS14)</name>
    <dbReference type="NCBI Taxonomy" id="990650"/>
    <lineage>
        <taxon>Eukaryota</taxon>
        <taxon>Fungi</taxon>
        <taxon>Dikarya</taxon>
        <taxon>Basidiomycota</taxon>
        <taxon>Agaricomycotina</taxon>
        <taxon>Agaricomycetes</taxon>
        <taxon>Phallomycetidae</taxon>
        <taxon>Geastrales</taxon>
        <taxon>Sphaerobolaceae</taxon>
        <taxon>Sphaerobolus</taxon>
    </lineage>
</organism>